<dbReference type="Gene3D" id="2.60.20.10">
    <property type="entry name" value="Crystallins"/>
    <property type="match status" value="1"/>
</dbReference>
<accession>A0A2Z2J2Y1</accession>
<organism evidence="1 2">
    <name type="scientific">Corynebacterium striatum</name>
    <dbReference type="NCBI Taxonomy" id="43770"/>
    <lineage>
        <taxon>Bacteria</taxon>
        <taxon>Bacillati</taxon>
        <taxon>Actinomycetota</taxon>
        <taxon>Actinomycetes</taxon>
        <taxon>Mycobacteriales</taxon>
        <taxon>Corynebacteriaceae</taxon>
        <taxon>Corynebacterium</taxon>
    </lineage>
</organism>
<dbReference type="AlphaFoldDB" id="A0A2Z2J2Y1"/>
<evidence type="ECO:0008006" key="3">
    <source>
        <dbReference type="Google" id="ProtNLM"/>
    </source>
</evidence>
<dbReference type="RefSeq" id="WP_086891955.1">
    <property type="nucleotide sequence ID" value="NZ_CP021252.1"/>
</dbReference>
<evidence type="ECO:0000313" key="1">
    <source>
        <dbReference type="EMBL" id="ART21925.1"/>
    </source>
</evidence>
<dbReference type="Proteomes" id="UP000250197">
    <property type="component" value="Chromosome"/>
</dbReference>
<protein>
    <recommendedName>
        <fullName evidence="3">Peptidase inhibitor family I36</fullName>
    </recommendedName>
</protein>
<proteinExistence type="predicted"/>
<dbReference type="KEGG" id="cstr:CBE89_10820"/>
<gene>
    <name evidence="1" type="ORF">CBE89_10820</name>
</gene>
<sequence length="146" mass="15842">MTIYIQRAIFLVRTQRTFHQSLTRRENENKKLATASAIIAALSGIVVPTANASASECGGGLVCIFNEANFGGFLGSRGPGIGIMNVSRNANDKTSSWINNTGGHAAWYQHANGGGKCHTMTPFSNNNYVGWWDNDTLTSWRTNRGC</sequence>
<reference evidence="1 2" key="1">
    <citation type="submission" date="2017-05" db="EMBL/GenBank/DDBJ databases">
        <title>Complete genome sequence of Corynebacterium striatum KC-Na-1 isolated from Neophocaena asiaeorientalis in Korea.</title>
        <authorList>
            <person name="Kim J.H."/>
            <person name="Lee K."/>
        </authorList>
    </citation>
    <scope>NUCLEOTIDE SEQUENCE [LARGE SCALE GENOMIC DNA]</scope>
    <source>
        <strain evidence="1 2">KC-Na-01</strain>
    </source>
</reference>
<dbReference type="EMBL" id="CP021252">
    <property type="protein sequence ID" value="ART21925.1"/>
    <property type="molecule type" value="Genomic_DNA"/>
</dbReference>
<name>A0A2Z2J2Y1_CORST</name>
<dbReference type="Pfam" id="PF03995">
    <property type="entry name" value="Inhibitor_I36"/>
    <property type="match status" value="1"/>
</dbReference>
<evidence type="ECO:0000313" key="2">
    <source>
        <dbReference type="Proteomes" id="UP000250197"/>
    </source>
</evidence>